<evidence type="ECO:0000313" key="7">
    <source>
        <dbReference type="Proteomes" id="UP001560573"/>
    </source>
</evidence>
<dbReference type="Pfam" id="PF00902">
    <property type="entry name" value="TatC"/>
    <property type="match status" value="1"/>
</dbReference>
<accession>A0ABV3ZJS6</accession>
<proteinExistence type="inferred from homology"/>
<name>A0ABV3ZJS6_9BACT</name>
<dbReference type="HAMAP" id="MF_00902">
    <property type="entry name" value="TatC"/>
    <property type="match status" value="1"/>
</dbReference>
<dbReference type="PRINTS" id="PR01840">
    <property type="entry name" value="TATCFAMILY"/>
</dbReference>
<feature type="transmembrane region" description="Helical" evidence="5">
    <location>
        <begin position="29"/>
        <end position="51"/>
    </location>
</feature>
<reference evidence="6 7" key="1">
    <citation type="submission" date="2023-07" db="EMBL/GenBank/DDBJ databases">
        <authorList>
            <person name="Lian W.-H."/>
        </authorList>
    </citation>
    <scope>NUCLEOTIDE SEQUENCE [LARGE SCALE GENOMIC DNA]</scope>
    <source>
        <strain evidence="6 7">SYSU DXS3180</strain>
    </source>
</reference>
<keyword evidence="3 5" id="KW-1133">Transmembrane helix</keyword>
<feature type="transmembrane region" description="Helical" evidence="5">
    <location>
        <begin position="100"/>
        <end position="121"/>
    </location>
</feature>
<dbReference type="NCBIfam" id="TIGR00945">
    <property type="entry name" value="tatC"/>
    <property type="match status" value="1"/>
</dbReference>
<dbReference type="InterPro" id="IPR002033">
    <property type="entry name" value="TatC"/>
</dbReference>
<keyword evidence="5" id="KW-0813">Transport</keyword>
<gene>
    <name evidence="5 6" type="primary">tatC</name>
    <name evidence="6" type="ORF">QTN47_21660</name>
</gene>
<dbReference type="Proteomes" id="UP001560573">
    <property type="component" value="Unassembled WGS sequence"/>
</dbReference>
<feature type="transmembrane region" description="Helical" evidence="5">
    <location>
        <begin position="142"/>
        <end position="161"/>
    </location>
</feature>
<keyword evidence="4 5" id="KW-0472">Membrane</keyword>
<comment type="similarity">
    <text evidence="5">Belongs to the TatC family.</text>
</comment>
<evidence type="ECO:0000256" key="5">
    <source>
        <dbReference type="HAMAP-Rule" id="MF_00902"/>
    </source>
</evidence>
<keyword evidence="5" id="KW-0811">Translocation</keyword>
<evidence type="ECO:0000256" key="1">
    <source>
        <dbReference type="ARBA" id="ARBA00004141"/>
    </source>
</evidence>
<evidence type="ECO:0000256" key="2">
    <source>
        <dbReference type="ARBA" id="ARBA00022692"/>
    </source>
</evidence>
<keyword evidence="5" id="KW-0653">Protein transport</keyword>
<keyword evidence="7" id="KW-1185">Reference proteome</keyword>
<dbReference type="PANTHER" id="PTHR30371:SF0">
    <property type="entry name" value="SEC-INDEPENDENT PROTEIN TRANSLOCASE PROTEIN TATC, CHLOROPLASTIC-RELATED"/>
    <property type="match status" value="1"/>
</dbReference>
<keyword evidence="2 5" id="KW-0812">Transmembrane</keyword>
<organism evidence="6 7">
    <name type="scientific">Danxiaibacter flavus</name>
    <dbReference type="NCBI Taxonomy" id="3049108"/>
    <lineage>
        <taxon>Bacteria</taxon>
        <taxon>Pseudomonadati</taxon>
        <taxon>Bacteroidota</taxon>
        <taxon>Chitinophagia</taxon>
        <taxon>Chitinophagales</taxon>
        <taxon>Chitinophagaceae</taxon>
        <taxon>Danxiaibacter</taxon>
    </lineage>
</organism>
<comment type="subcellular location">
    <subcellularLocation>
        <location evidence="5">Cell membrane</location>
        <topology evidence="5">Multi-pass membrane protein</topology>
    </subcellularLocation>
    <subcellularLocation>
        <location evidence="1">Membrane</location>
        <topology evidence="1">Multi-pass membrane protein</topology>
    </subcellularLocation>
</comment>
<feature type="transmembrane region" description="Helical" evidence="5">
    <location>
        <begin position="194"/>
        <end position="216"/>
    </location>
</feature>
<dbReference type="PANTHER" id="PTHR30371">
    <property type="entry name" value="SEC-INDEPENDENT PROTEIN TRANSLOCASE PROTEIN TATC"/>
    <property type="match status" value="1"/>
</dbReference>
<comment type="subunit">
    <text evidence="5">Forms a complex with TatA.</text>
</comment>
<comment type="caution">
    <text evidence="6">The sequence shown here is derived from an EMBL/GenBank/DDBJ whole genome shotgun (WGS) entry which is preliminary data.</text>
</comment>
<dbReference type="RefSeq" id="WP_369331542.1">
    <property type="nucleotide sequence ID" value="NZ_JAULBC010000008.1"/>
</dbReference>
<dbReference type="EMBL" id="JAULBC010000008">
    <property type="protein sequence ID" value="MEX6690131.1"/>
    <property type="molecule type" value="Genomic_DNA"/>
</dbReference>
<keyword evidence="5" id="KW-1003">Cell membrane</keyword>
<comment type="function">
    <text evidence="5">Part of the twin-arginine translocation (Tat) system that transports large folded proteins containing a characteristic twin-arginine motif in their signal peptide across membranes.</text>
</comment>
<sequence length="293" mass="33589">MATSFIDRKRTSNSEMSFIDHLEELRWHIIRSVLAILIMAIVIFVNIQWVYSNIITGPINPDFVSYKALCDFSHWLHIGKALCMDPLQIKMQTTTFGGQFLSGISMALIGGVLAAFPYVFWEFWRFVKPALKPKEVRNTRFIIFWVSLFFFTGAAFGYFVLGPFTFNFLGGFKLSNTVETIPTISDYLDNLTNIILGCALAFELPVVAFALTKIGLITPDFLKRSRKFAIVVILIVAAVITPSPDWISQLIVFTPLFMLYQLSIVVSKRAYKKMQEDDENWDKEEEEEVEEWS</sequence>
<feature type="transmembrane region" description="Helical" evidence="5">
    <location>
        <begin position="228"/>
        <end position="244"/>
    </location>
</feature>
<feature type="transmembrane region" description="Helical" evidence="5">
    <location>
        <begin position="250"/>
        <end position="267"/>
    </location>
</feature>
<protein>
    <recommendedName>
        <fullName evidence="5">Sec-independent protein translocase protein TatC</fullName>
    </recommendedName>
</protein>
<evidence type="ECO:0000256" key="3">
    <source>
        <dbReference type="ARBA" id="ARBA00022989"/>
    </source>
</evidence>
<evidence type="ECO:0000313" key="6">
    <source>
        <dbReference type="EMBL" id="MEX6690131.1"/>
    </source>
</evidence>
<evidence type="ECO:0000256" key="4">
    <source>
        <dbReference type="ARBA" id="ARBA00023136"/>
    </source>
</evidence>